<dbReference type="EMBL" id="CP084166">
    <property type="protein sequence ID" value="UJG41624.1"/>
    <property type="molecule type" value="Genomic_DNA"/>
</dbReference>
<sequence>MNKIIVIGGGFSGLTIANKLAKKARKYKLDITLIEPKDHNFYEPDLIFYAFNNKKLSKLYKPMHKLVRKRVNHIGMRAKKVETEKKKVILEDGTELDYDYLVLATGVKYIEKDFKYSEQKHIHHFYSPPATEKFRQMIKRFKGGTIVISPSTVPYKCPPAPVEFTFMLDSYLKKRKLRDKATIKFLYPLSVPFTVKEAAVVVAEMYKKRGIEFVPYCNYEKVDIENKKFISFEGEEIEYDELVLLPIHEGQDIIKESGLGDKEGYVPTDKFTLQVKGHPNIYAIGDCTDLPTSKAGAVSHYSAPTIVKNIINQIKGKEASAKYNGKTICFLVTSYQKAMMLDFSYNHPSRKYGLIPMRIYMLFKRLFRFLYFHILIKGII</sequence>
<dbReference type="AlphaFoldDB" id="A0A9Y1FM90"/>
<feature type="domain" description="FAD/NAD(P)-binding" evidence="1">
    <location>
        <begin position="193"/>
        <end position="294"/>
    </location>
</feature>
<dbReference type="InterPro" id="IPR036188">
    <property type="entry name" value="FAD/NAD-bd_sf"/>
</dbReference>
<dbReference type="Proteomes" id="UP001201020">
    <property type="component" value="Chromosome"/>
</dbReference>
<dbReference type="Pfam" id="PF21706">
    <property type="entry name" value="FCSD_central"/>
    <property type="match status" value="1"/>
</dbReference>
<dbReference type="PANTHER" id="PTHR43755:SF1">
    <property type="entry name" value="FAD-DEPENDENT PYRIDINE NUCLEOTIDE-DISULPHIDE OXIDOREDUCTASE"/>
    <property type="match status" value="1"/>
</dbReference>
<organism evidence="3">
    <name type="scientific">Candidatus Heimdallarchaeum aukensis</name>
    <dbReference type="NCBI Taxonomy" id="2876573"/>
    <lineage>
        <taxon>Archaea</taxon>
        <taxon>Promethearchaeati</taxon>
        <taxon>Candidatus Heimdallarchaeota</taxon>
        <taxon>Candidatus Heimdallarchaeia (ex Rinke et al. 2021) (nom. nud.)</taxon>
        <taxon>Candidatus Heimdallarchaeales</taxon>
        <taxon>Candidatus Heimdallarchaeaceae</taxon>
        <taxon>Candidatus Heimdallarchaeum</taxon>
    </lineage>
</organism>
<dbReference type="Gene3D" id="3.50.50.60">
    <property type="entry name" value="FAD/NAD(P)-binding domain"/>
    <property type="match status" value="2"/>
</dbReference>
<reference evidence="3" key="1">
    <citation type="journal article" date="2022" name="Nat. Microbiol.">
        <title>Unique mobile elements and scalable gene flow at the prokaryote-eukaryote boundary revealed by circularized Asgard archaea genomes.</title>
        <authorList>
            <person name="Wu F."/>
            <person name="Speth D.R."/>
            <person name="Philosof A."/>
            <person name="Cremiere A."/>
            <person name="Narayanan A."/>
            <person name="Barco R.A."/>
            <person name="Connon S.A."/>
            <person name="Amend J.P."/>
            <person name="Antoshechkin I.A."/>
            <person name="Orphan V.J."/>
        </authorList>
    </citation>
    <scope>NUCLEOTIDE SEQUENCE</scope>
    <source>
        <strain evidence="3">PM71</strain>
    </source>
</reference>
<dbReference type="InterPro" id="IPR052541">
    <property type="entry name" value="SQRD"/>
</dbReference>
<feature type="domain" description="FAD/NAD(P)-binding" evidence="1">
    <location>
        <begin position="3"/>
        <end position="115"/>
    </location>
</feature>
<dbReference type="InterPro" id="IPR023753">
    <property type="entry name" value="FAD/NAD-binding_dom"/>
</dbReference>
<protein>
    <submittedName>
        <fullName evidence="3">NAD(P)/FAD-dependent oxidoreductase</fullName>
    </submittedName>
</protein>
<name>A0A9Y1FM90_9ARCH</name>
<evidence type="ECO:0000259" key="1">
    <source>
        <dbReference type="Pfam" id="PF07992"/>
    </source>
</evidence>
<dbReference type="GO" id="GO:0016491">
    <property type="term" value="F:oxidoreductase activity"/>
    <property type="evidence" value="ECO:0007669"/>
    <property type="project" value="InterPro"/>
</dbReference>
<evidence type="ECO:0000313" key="3">
    <source>
        <dbReference type="EMBL" id="UJG41624.1"/>
    </source>
</evidence>
<dbReference type="Pfam" id="PF07992">
    <property type="entry name" value="Pyr_redox_2"/>
    <property type="match status" value="2"/>
</dbReference>
<evidence type="ECO:0000259" key="2">
    <source>
        <dbReference type="Pfam" id="PF21706"/>
    </source>
</evidence>
<accession>A0A9Y1FM90</accession>
<dbReference type="PANTHER" id="PTHR43755">
    <property type="match status" value="1"/>
</dbReference>
<dbReference type="SUPFAM" id="SSF51905">
    <property type="entry name" value="FAD/NAD(P)-binding domain"/>
    <property type="match status" value="3"/>
</dbReference>
<feature type="domain" description="Sulfide dehydrogenase [flavocytochrome c] flavoprotein chain central" evidence="2">
    <location>
        <begin position="138"/>
        <end position="183"/>
    </location>
</feature>
<gene>
    <name evidence="3" type="ORF">K9W45_03955</name>
</gene>
<dbReference type="InterPro" id="IPR049386">
    <property type="entry name" value="FCSD_central"/>
</dbReference>
<proteinExistence type="predicted"/>